<dbReference type="InterPro" id="IPR015424">
    <property type="entry name" value="PyrdxlP-dep_Trfase"/>
</dbReference>
<evidence type="ECO:0000256" key="4">
    <source>
        <dbReference type="ARBA" id="ARBA00022898"/>
    </source>
</evidence>
<accession>A0A0F9AB79</accession>
<dbReference type="InterPro" id="IPR000277">
    <property type="entry name" value="Cys/Met-Metab_PyrdxlP-dep_enz"/>
</dbReference>
<gene>
    <name evidence="6" type="ORF">LCGC14_2933510</name>
</gene>
<evidence type="ECO:0000256" key="1">
    <source>
        <dbReference type="ARBA" id="ARBA00001933"/>
    </source>
</evidence>
<proteinExistence type="predicted"/>
<dbReference type="EC" id="4.4.1.13" evidence="2"/>
<evidence type="ECO:0000313" key="6">
    <source>
        <dbReference type="EMBL" id="KKK69491.1"/>
    </source>
</evidence>
<keyword evidence="5" id="KW-0456">Lyase</keyword>
<dbReference type="PANTHER" id="PTHR11808">
    <property type="entry name" value="TRANS-SULFURATION ENZYME FAMILY MEMBER"/>
    <property type="match status" value="1"/>
</dbReference>
<keyword evidence="3" id="KW-0028">Amino-acid biosynthesis</keyword>
<name>A0A0F9AB79_9ZZZZ</name>
<dbReference type="FunFam" id="3.40.640.10:FF:000046">
    <property type="entry name" value="Cystathionine gamma-lyase"/>
    <property type="match status" value="1"/>
</dbReference>
<dbReference type="InterPro" id="IPR054542">
    <property type="entry name" value="Cys_met_metab_PP"/>
</dbReference>
<evidence type="ECO:0000256" key="3">
    <source>
        <dbReference type="ARBA" id="ARBA00022605"/>
    </source>
</evidence>
<protein>
    <recommendedName>
        <fullName evidence="2">cysteine-S-conjugate beta-lyase</fullName>
        <ecNumber evidence="2">4.4.1.13</ecNumber>
    </recommendedName>
</protein>
<dbReference type="Pfam" id="PF01053">
    <property type="entry name" value="Cys_Met_Meta_PP"/>
    <property type="match status" value="1"/>
</dbReference>
<dbReference type="GO" id="GO:0008652">
    <property type="term" value="P:amino acid biosynthetic process"/>
    <property type="evidence" value="ECO:0007669"/>
    <property type="project" value="UniProtKB-KW"/>
</dbReference>
<reference evidence="6" key="1">
    <citation type="journal article" date="2015" name="Nature">
        <title>Complex archaea that bridge the gap between prokaryotes and eukaryotes.</title>
        <authorList>
            <person name="Spang A."/>
            <person name="Saw J.H."/>
            <person name="Jorgensen S.L."/>
            <person name="Zaremba-Niedzwiedzka K."/>
            <person name="Martijn J."/>
            <person name="Lind A.E."/>
            <person name="van Eijk R."/>
            <person name="Schleper C."/>
            <person name="Guy L."/>
            <person name="Ettema T.J."/>
        </authorList>
    </citation>
    <scope>NUCLEOTIDE SEQUENCE</scope>
</reference>
<evidence type="ECO:0000256" key="5">
    <source>
        <dbReference type="ARBA" id="ARBA00023239"/>
    </source>
</evidence>
<sequence>MHIESKCIHSGEGIDTITKGINTPIFPSSAHEYLDADEVVYPRYFNTVNQKVIVQKICDLEEAEDGVIFSSGMAAISTVLLSFLKEGDHVILQDEIYGGSYAFAQMFFERFGIAYSFVATNTESIESAIKPETVLIYIETPTNPLLSIIDIHEVAEIAKGNNCITVIDNTFATPINQNPIELGIDIVLHSGTKYLGGHS</sequence>
<organism evidence="6">
    <name type="scientific">marine sediment metagenome</name>
    <dbReference type="NCBI Taxonomy" id="412755"/>
    <lineage>
        <taxon>unclassified sequences</taxon>
        <taxon>metagenomes</taxon>
        <taxon>ecological metagenomes</taxon>
    </lineage>
</organism>
<feature type="non-terminal residue" evidence="6">
    <location>
        <position position="199"/>
    </location>
</feature>
<dbReference type="InterPro" id="IPR015421">
    <property type="entry name" value="PyrdxlP-dep_Trfase_major"/>
</dbReference>
<comment type="caution">
    <text evidence="6">The sequence shown here is derived from an EMBL/GenBank/DDBJ whole genome shotgun (WGS) entry which is preliminary data.</text>
</comment>
<evidence type="ECO:0000256" key="2">
    <source>
        <dbReference type="ARBA" id="ARBA00012224"/>
    </source>
</evidence>
<dbReference type="SUPFAM" id="SSF53383">
    <property type="entry name" value="PLP-dependent transferases"/>
    <property type="match status" value="1"/>
</dbReference>
<dbReference type="Gene3D" id="3.40.640.10">
    <property type="entry name" value="Type I PLP-dependent aspartate aminotransferase-like (Major domain)"/>
    <property type="match status" value="1"/>
</dbReference>
<dbReference type="PANTHER" id="PTHR11808:SF50">
    <property type="entry name" value="CYSTATHIONINE BETA-LYASE"/>
    <property type="match status" value="1"/>
</dbReference>
<dbReference type="AlphaFoldDB" id="A0A0F9AB79"/>
<comment type="cofactor">
    <cofactor evidence="1">
        <name>pyridoxal 5'-phosphate</name>
        <dbReference type="ChEBI" id="CHEBI:597326"/>
    </cofactor>
</comment>
<dbReference type="GO" id="GO:0019346">
    <property type="term" value="P:transsulfuration"/>
    <property type="evidence" value="ECO:0007669"/>
    <property type="project" value="InterPro"/>
</dbReference>
<dbReference type="GO" id="GO:0030170">
    <property type="term" value="F:pyridoxal phosphate binding"/>
    <property type="evidence" value="ECO:0007669"/>
    <property type="project" value="InterPro"/>
</dbReference>
<dbReference type="GO" id="GO:0005737">
    <property type="term" value="C:cytoplasm"/>
    <property type="evidence" value="ECO:0007669"/>
    <property type="project" value="TreeGrafter"/>
</dbReference>
<dbReference type="GO" id="GO:0047804">
    <property type="term" value="F:cysteine-S-conjugate beta-lyase activity"/>
    <property type="evidence" value="ECO:0007669"/>
    <property type="project" value="UniProtKB-EC"/>
</dbReference>
<keyword evidence="4" id="KW-0663">Pyridoxal phosphate</keyword>
<dbReference type="PROSITE" id="PS00868">
    <property type="entry name" value="CYS_MET_METAB_PP"/>
    <property type="match status" value="1"/>
</dbReference>
<dbReference type="EMBL" id="LAZR01058623">
    <property type="protein sequence ID" value="KKK69491.1"/>
    <property type="molecule type" value="Genomic_DNA"/>
</dbReference>